<dbReference type="RefSeq" id="XP_067069309.1">
    <property type="nucleotide sequence ID" value="XM_067211857.1"/>
</dbReference>
<dbReference type="Proteomes" id="UP000186804">
    <property type="component" value="Unassembled WGS sequence"/>
</dbReference>
<evidence type="ECO:0000256" key="1">
    <source>
        <dbReference type="ARBA" id="ARBA00022741"/>
    </source>
</evidence>
<dbReference type="VEuPathDB" id="CryptoDB:cand_016230"/>
<dbReference type="InterPro" id="IPR042099">
    <property type="entry name" value="ANL_N_sf"/>
</dbReference>
<comment type="caution">
    <text evidence="5">The sequence shown here is derived from an EMBL/GenBank/DDBJ whole genome shotgun (WGS) entry which is preliminary data.</text>
</comment>
<feature type="domain" description="AMP-dependent synthetase/ligase" evidence="4">
    <location>
        <begin position="175"/>
        <end position="570"/>
    </location>
</feature>
<proteinExistence type="predicted"/>
<name>A0A1J4MTR0_9CRYT</name>
<dbReference type="InterPro" id="IPR020845">
    <property type="entry name" value="AMP-binding_CS"/>
</dbReference>
<dbReference type="Gene3D" id="3.40.50.12780">
    <property type="entry name" value="N-terminal domain of ligase-like"/>
    <property type="match status" value="1"/>
</dbReference>
<dbReference type="PANTHER" id="PTHR43272:SF33">
    <property type="entry name" value="AMP-BINDING DOMAIN-CONTAINING PROTEIN-RELATED"/>
    <property type="match status" value="1"/>
</dbReference>
<sequence>MRDLQLIILCITITIFKLLCIIECKEREVGNYYQGKWSQYMHSYPLAGTDNDPMMSPIYRHSNFLHELVSNFESRLESTYEIYTHGLLRSNNSFLYGRRYNELLFHNDPISRFAEFPKEKSLNLFSKKANQVRFEWYRYSSVLTLARYVGSGLLSLPDSLPFIDHSPDIKKPIRIVSLLSKNRLEWSLLDAACSTYGIVISPIYDSLGEDGISYSINLVQSKTIVVSFEVISTILRSLHKIPKIKYVIVLRPENTAKVGAHLDFSIDQNKLIIYGETINLEDYPDLPRHVEFLSFESIVELGSKNLHPPTPSLYEDINSIYFTSGTTGTSKGVIQTNGIWIAGSAGPLRSFLGRSDSNLSPKDTYLSFLPLAHIFERLVHLILIYSGAKIGFYNGNILNLGEDLQSLHPTVFVSVPRLFTRLYKGRILPEIRKKGKLTRNFFFSILNRKKRSRNPVVNSVYDFLVFNRISNLLGGHIRFTLSGAAPLEESMQRDMRALLKSQIVQGFGTTEALATFCPEFTDLTVNNIGGPIPSVEFRLLSVPEMGYDVRTLPRQGELLLRGPTIFKGYLKQPNETNEAIDTEGWLHTGDIVELLDNGAVRIIDRKKHLFKLSQGEYISPESIENIYSTHSPFIAQIFITAKSTESVIMAIIVPDPNYVKAWLLDQGVKINDWETQYNDICQQANENYYKLKKDTLLRQGIMNSLKKVERDNNIVGLKRINNFHLECNGFTIENGLLTPTAKLMRFKLRKQYEAELNHLYNIYHENQG</sequence>
<keyword evidence="3" id="KW-0732">Signal</keyword>
<dbReference type="GO" id="GO:0004467">
    <property type="term" value="F:long-chain fatty acid-CoA ligase activity"/>
    <property type="evidence" value="ECO:0007669"/>
    <property type="project" value="TreeGrafter"/>
</dbReference>
<keyword evidence="6" id="KW-1185">Reference proteome</keyword>
<keyword evidence="2" id="KW-0067">ATP-binding</keyword>
<feature type="chain" id="PRO_5013380482" evidence="3">
    <location>
        <begin position="25"/>
        <end position="768"/>
    </location>
</feature>
<dbReference type="PANTHER" id="PTHR43272">
    <property type="entry name" value="LONG-CHAIN-FATTY-ACID--COA LIGASE"/>
    <property type="match status" value="1"/>
</dbReference>
<keyword evidence="1" id="KW-0547">Nucleotide-binding</keyword>
<accession>A0A1J4MTR0</accession>
<gene>
    <name evidence="5" type="ORF">cand_016230</name>
</gene>
<protein>
    <submittedName>
        <fullName evidence="5">Long-chain fatty acid ligase</fullName>
    </submittedName>
</protein>
<dbReference type="GO" id="GO:0005783">
    <property type="term" value="C:endoplasmic reticulum"/>
    <property type="evidence" value="ECO:0007669"/>
    <property type="project" value="TreeGrafter"/>
</dbReference>
<dbReference type="InterPro" id="IPR000873">
    <property type="entry name" value="AMP-dep_synth/lig_dom"/>
</dbReference>
<dbReference type="EMBL" id="LRBS01000034">
    <property type="protein sequence ID" value="OII77463.1"/>
    <property type="molecule type" value="Genomic_DNA"/>
</dbReference>
<evidence type="ECO:0000313" key="5">
    <source>
        <dbReference type="EMBL" id="OII77463.1"/>
    </source>
</evidence>
<dbReference type="AlphaFoldDB" id="A0A1J4MTR0"/>
<evidence type="ECO:0000256" key="3">
    <source>
        <dbReference type="SAM" id="SignalP"/>
    </source>
</evidence>
<dbReference type="OrthoDB" id="1700726at2759"/>
<feature type="signal peptide" evidence="3">
    <location>
        <begin position="1"/>
        <end position="24"/>
    </location>
</feature>
<dbReference type="GO" id="GO:0005524">
    <property type="term" value="F:ATP binding"/>
    <property type="evidence" value="ECO:0007669"/>
    <property type="project" value="UniProtKB-KW"/>
</dbReference>
<keyword evidence="5" id="KW-0436">Ligase</keyword>
<evidence type="ECO:0000259" key="4">
    <source>
        <dbReference type="Pfam" id="PF00501"/>
    </source>
</evidence>
<dbReference type="SUPFAM" id="SSF56801">
    <property type="entry name" value="Acetyl-CoA synthetase-like"/>
    <property type="match status" value="1"/>
</dbReference>
<dbReference type="GO" id="GO:0016020">
    <property type="term" value="C:membrane"/>
    <property type="evidence" value="ECO:0007669"/>
    <property type="project" value="TreeGrafter"/>
</dbReference>
<organism evidence="5 6">
    <name type="scientific">Cryptosporidium andersoni</name>
    <dbReference type="NCBI Taxonomy" id="117008"/>
    <lineage>
        <taxon>Eukaryota</taxon>
        <taxon>Sar</taxon>
        <taxon>Alveolata</taxon>
        <taxon>Apicomplexa</taxon>
        <taxon>Conoidasida</taxon>
        <taxon>Coccidia</taxon>
        <taxon>Eucoccidiorida</taxon>
        <taxon>Eimeriorina</taxon>
        <taxon>Cryptosporidiidae</taxon>
        <taxon>Cryptosporidium</taxon>
    </lineage>
</organism>
<evidence type="ECO:0000313" key="6">
    <source>
        <dbReference type="Proteomes" id="UP000186804"/>
    </source>
</evidence>
<reference evidence="5 6" key="1">
    <citation type="submission" date="2016-10" db="EMBL/GenBank/DDBJ databases">
        <title>Reductive evolution of mitochondrial metabolism and differential evolution of invasion-related proteins in Cryptosporidium.</title>
        <authorList>
            <person name="Liu S."/>
            <person name="Roellig D.M."/>
            <person name="Guo Y."/>
            <person name="Li N."/>
            <person name="Frace M.A."/>
            <person name="Tang K."/>
            <person name="Zhang L."/>
            <person name="Feng Y."/>
            <person name="Xiao L."/>
        </authorList>
    </citation>
    <scope>NUCLEOTIDE SEQUENCE [LARGE SCALE GENOMIC DNA]</scope>
    <source>
        <strain evidence="5">30847</strain>
    </source>
</reference>
<dbReference type="GeneID" id="92365808"/>
<dbReference type="Pfam" id="PF00501">
    <property type="entry name" value="AMP-binding"/>
    <property type="match status" value="1"/>
</dbReference>
<evidence type="ECO:0000256" key="2">
    <source>
        <dbReference type="ARBA" id="ARBA00022840"/>
    </source>
</evidence>
<dbReference type="PROSITE" id="PS00455">
    <property type="entry name" value="AMP_BINDING"/>
    <property type="match status" value="1"/>
</dbReference>